<name>A0AAW2XL17_9LAMI</name>
<protein>
    <recommendedName>
        <fullName evidence="2">Endonuclease/exonuclease/phosphatase</fullName>
    </recommendedName>
</protein>
<proteinExistence type="predicted"/>
<dbReference type="Gene3D" id="3.60.10.10">
    <property type="entry name" value="Endonuclease/exonuclease/phosphatase"/>
    <property type="match status" value="1"/>
</dbReference>
<dbReference type="PANTHER" id="PTHR33710:SF62">
    <property type="entry name" value="DUF4283 DOMAIN PROTEIN"/>
    <property type="match status" value="1"/>
</dbReference>
<dbReference type="PANTHER" id="PTHR33710">
    <property type="entry name" value="BNAC02G09200D PROTEIN"/>
    <property type="match status" value="1"/>
</dbReference>
<reference evidence="1" key="2">
    <citation type="journal article" date="2024" name="Plant">
        <title>Genomic evolution and insights into agronomic trait innovations of Sesamum species.</title>
        <authorList>
            <person name="Miao H."/>
            <person name="Wang L."/>
            <person name="Qu L."/>
            <person name="Liu H."/>
            <person name="Sun Y."/>
            <person name="Le M."/>
            <person name="Wang Q."/>
            <person name="Wei S."/>
            <person name="Zheng Y."/>
            <person name="Lin W."/>
            <person name="Duan Y."/>
            <person name="Cao H."/>
            <person name="Xiong S."/>
            <person name="Wang X."/>
            <person name="Wei L."/>
            <person name="Li C."/>
            <person name="Ma Q."/>
            <person name="Ju M."/>
            <person name="Zhao R."/>
            <person name="Li G."/>
            <person name="Mu C."/>
            <person name="Tian Q."/>
            <person name="Mei H."/>
            <person name="Zhang T."/>
            <person name="Gao T."/>
            <person name="Zhang H."/>
        </authorList>
    </citation>
    <scope>NUCLEOTIDE SEQUENCE</scope>
    <source>
        <strain evidence="1">KEN1</strain>
    </source>
</reference>
<dbReference type="SUPFAM" id="SSF56219">
    <property type="entry name" value="DNase I-like"/>
    <property type="match status" value="1"/>
</dbReference>
<evidence type="ECO:0000313" key="1">
    <source>
        <dbReference type="EMBL" id="KAL0454690.1"/>
    </source>
</evidence>
<comment type="caution">
    <text evidence="1">The sequence shown here is derived from an EMBL/GenBank/DDBJ whole genome shotgun (WGS) entry which is preliminary data.</text>
</comment>
<evidence type="ECO:0008006" key="2">
    <source>
        <dbReference type="Google" id="ProtNLM"/>
    </source>
</evidence>
<dbReference type="AlphaFoldDB" id="A0AAW2XL17"/>
<reference evidence="1" key="1">
    <citation type="submission" date="2020-06" db="EMBL/GenBank/DDBJ databases">
        <authorList>
            <person name="Li T."/>
            <person name="Hu X."/>
            <person name="Zhang T."/>
            <person name="Song X."/>
            <person name="Zhang H."/>
            <person name="Dai N."/>
            <person name="Sheng W."/>
            <person name="Hou X."/>
            <person name="Wei L."/>
        </authorList>
    </citation>
    <scope>NUCLEOTIDE SEQUENCE</scope>
    <source>
        <strain evidence="1">KEN1</strain>
        <tissue evidence="1">Leaf</tissue>
    </source>
</reference>
<organism evidence="1">
    <name type="scientific">Sesamum latifolium</name>
    <dbReference type="NCBI Taxonomy" id="2727402"/>
    <lineage>
        <taxon>Eukaryota</taxon>
        <taxon>Viridiplantae</taxon>
        <taxon>Streptophyta</taxon>
        <taxon>Embryophyta</taxon>
        <taxon>Tracheophyta</taxon>
        <taxon>Spermatophyta</taxon>
        <taxon>Magnoliopsida</taxon>
        <taxon>eudicotyledons</taxon>
        <taxon>Gunneridae</taxon>
        <taxon>Pentapetalae</taxon>
        <taxon>asterids</taxon>
        <taxon>lamiids</taxon>
        <taxon>Lamiales</taxon>
        <taxon>Pedaliaceae</taxon>
        <taxon>Sesamum</taxon>
    </lineage>
</organism>
<accession>A0AAW2XL17</accession>
<sequence length="257" mass="29417">MRQLSRQSQRPWLCMGDFNEILGKQEKQGVNLQAPWQISTFRECLSDCNLYDLGCRGSLYTWCNSREALRTVRERLDHALSNEAWSSMFPFADVSHIHEACTDHSALLQTTDKDLTRSNNSKQHRFRFEVAWLRSEDCKGVIQRAWASTESVDPTDSGSTDSLLHKLSSCHLHLTNWDKSGFGNISKRIKEVEGILKGAACKEITSSSKSRTERLKAELEELLEREETVWKQSSKALWLKEGDQNSSCCKEIKKAEN</sequence>
<dbReference type="InterPro" id="IPR036691">
    <property type="entry name" value="Endo/exonu/phosph_ase_sf"/>
</dbReference>
<dbReference type="EMBL" id="JACGWN010000003">
    <property type="protein sequence ID" value="KAL0454690.1"/>
    <property type="molecule type" value="Genomic_DNA"/>
</dbReference>
<gene>
    <name evidence="1" type="ORF">Slati_0808200</name>
</gene>